<proteinExistence type="predicted"/>
<sequence>MNWGSGSNSGKPEIDEGALMQQVKSEIASNYYQELFGAVRDKCIDKLAAPVTAKLGVETGGHGLSEHQREEVWL</sequence>
<name>A0AAE0KXB9_9CHLO</name>
<reference evidence="1 2" key="1">
    <citation type="journal article" date="2015" name="Genome Biol. Evol.">
        <title>Comparative Genomics of a Bacterivorous Green Alga Reveals Evolutionary Causalities and Consequences of Phago-Mixotrophic Mode of Nutrition.</title>
        <authorList>
            <person name="Burns J.A."/>
            <person name="Paasch A."/>
            <person name="Narechania A."/>
            <person name="Kim E."/>
        </authorList>
    </citation>
    <scope>NUCLEOTIDE SEQUENCE [LARGE SCALE GENOMIC DNA]</scope>
    <source>
        <strain evidence="1 2">PLY_AMNH</strain>
    </source>
</reference>
<dbReference type="EMBL" id="LGRX02014947">
    <property type="protein sequence ID" value="KAK3263914.1"/>
    <property type="molecule type" value="Genomic_DNA"/>
</dbReference>
<protein>
    <submittedName>
        <fullName evidence="1">Uncharacterized protein</fullName>
    </submittedName>
</protein>
<dbReference type="AlphaFoldDB" id="A0AAE0KXB9"/>
<evidence type="ECO:0000313" key="1">
    <source>
        <dbReference type="EMBL" id="KAK3263914.1"/>
    </source>
</evidence>
<accession>A0AAE0KXB9</accession>
<keyword evidence="2" id="KW-1185">Reference proteome</keyword>
<gene>
    <name evidence="1" type="ORF">CYMTET_27313</name>
</gene>
<dbReference type="Proteomes" id="UP001190700">
    <property type="component" value="Unassembled WGS sequence"/>
</dbReference>
<organism evidence="1 2">
    <name type="scientific">Cymbomonas tetramitiformis</name>
    <dbReference type="NCBI Taxonomy" id="36881"/>
    <lineage>
        <taxon>Eukaryota</taxon>
        <taxon>Viridiplantae</taxon>
        <taxon>Chlorophyta</taxon>
        <taxon>Pyramimonadophyceae</taxon>
        <taxon>Pyramimonadales</taxon>
        <taxon>Pyramimonadaceae</taxon>
        <taxon>Cymbomonas</taxon>
    </lineage>
</organism>
<comment type="caution">
    <text evidence="1">The sequence shown here is derived from an EMBL/GenBank/DDBJ whole genome shotgun (WGS) entry which is preliminary data.</text>
</comment>
<evidence type="ECO:0000313" key="2">
    <source>
        <dbReference type="Proteomes" id="UP001190700"/>
    </source>
</evidence>